<dbReference type="InterPro" id="IPR010093">
    <property type="entry name" value="SinI_DNA-bd"/>
</dbReference>
<dbReference type="AlphaFoldDB" id="A0A4R2IZA9"/>
<dbReference type="Proteomes" id="UP000295680">
    <property type="component" value="Unassembled WGS sequence"/>
</dbReference>
<dbReference type="EMBL" id="SLWS01000014">
    <property type="protein sequence ID" value="TCO49698.1"/>
    <property type="molecule type" value="Genomic_DNA"/>
</dbReference>
<accession>A0A4R2IZA9</accession>
<evidence type="ECO:0000259" key="1">
    <source>
        <dbReference type="Pfam" id="PF12728"/>
    </source>
</evidence>
<dbReference type="RefSeq" id="WP_132124948.1">
    <property type="nucleotide sequence ID" value="NZ_SLWS01000014.1"/>
</dbReference>
<reference evidence="2 3" key="1">
    <citation type="submission" date="2019-03" db="EMBL/GenBank/DDBJ databases">
        <title>Genomic Encyclopedia of Type Strains, Phase IV (KMG-IV): sequencing the most valuable type-strain genomes for metagenomic binning, comparative biology and taxonomic classification.</title>
        <authorList>
            <person name="Goeker M."/>
        </authorList>
    </citation>
    <scope>NUCLEOTIDE SEQUENCE [LARGE SCALE GENOMIC DNA]</scope>
    <source>
        <strain evidence="2 3">DSM 45934</strain>
    </source>
</reference>
<organism evidence="2 3">
    <name type="scientific">Actinocrispum wychmicini</name>
    <dbReference type="NCBI Taxonomy" id="1213861"/>
    <lineage>
        <taxon>Bacteria</taxon>
        <taxon>Bacillati</taxon>
        <taxon>Actinomycetota</taxon>
        <taxon>Actinomycetes</taxon>
        <taxon>Pseudonocardiales</taxon>
        <taxon>Pseudonocardiaceae</taxon>
        <taxon>Actinocrispum</taxon>
    </lineage>
</organism>
<proteinExistence type="predicted"/>
<evidence type="ECO:0000313" key="2">
    <source>
        <dbReference type="EMBL" id="TCO49698.1"/>
    </source>
</evidence>
<sequence length="104" mass="11835">MTDTPVDVPQWSIVLIEHLQILSTALKEIAHRLPADPDELLTAEQLAELFHLSARTLKDQAGAGAIPHHRFGKHYRFSRGDIQQILQLAQHDPTLRHRRPRIVA</sequence>
<dbReference type="NCBIfam" id="TIGR01764">
    <property type="entry name" value="excise"/>
    <property type="match status" value="1"/>
</dbReference>
<dbReference type="GO" id="GO:0003677">
    <property type="term" value="F:DNA binding"/>
    <property type="evidence" value="ECO:0007669"/>
    <property type="project" value="InterPro"/>
</dbReference>
<dbReference type="InterPro" id="IPR009061">
    <property type="entry name" value="DNA-bd_dom_put_sf"/>
</dbReference>
<dbReference type="Pfam" id="PF12728">
    <property type="entry name" value="HTH_17"/>
    <property type="match status" value="1"/>
</dbReference>
<feature type="domain" description="Helix-turn-helix" evidence="1">
    <location>
        <begin position="40"/>
        <end position="86"/>
    </location>
</feature>
<dbReference type="OrthoDB" id="3788906at2"/>
<comment type="caution">
    <text evidence="2">The sequence shown here is derived from an EMBL/GenBank/DDBJ whole genome shotgun (WGS) entry which is preliminary data.</text>
</comment>
<protein>
    <submittedName>
        <fullName evidence="2">Excisionase family DNA binding protein</fullName>
    </submittedName>
</protein>
<evidence type="ECO:0000313" key="3">
    <source>
        <dbReference type="Proteomes" id="UP000295680"/>
    </source>
</evidence>
<dbReference type="SUPFAM" id="SSF46955">
    <property type="entry name" value="Putative DNA-binding domain"/>
    <property type="match status" value="1"/>
</dbReference>
<keyword evidence="3" id="KW-1185">Reference proteome</keyword>
<gene>
    <name evidence="2" type="ORF">EV192_11464</name>
</gene>
<name>A0A4R2IZA9_9PSEU</name>
<dbReference type="InterPro" id="IPR041657">
    <property type="entry name" value="HTH_17"/>
</dbReference>